<dbReference type="STRING" id="4558.A0A1B6Q2N3"/>
<dbReference type="InterPro" id="IPR036749">
    <property type="entry name" value="Expansin_CBD_sf"/>
</dbReference>
<proteinExistence type="inferred from homology"/>
<evidence type="ECO:0000313" key="8">
    <source>
        <dbReference type="EMBL" id="KXG32172.1"/>
    </source>
</evidence>
<dbReference type="PANTHER" id="PTHR31867">
    <property type="entry name" value="EXPANSIN-A15"/>
    <property type="match status" value="1"/>
</dbReference>
<comment type="subcellular location">
    <subcellularLocation>
        <location evidence="5">Secreted</location>
        <location evidence="5">Cell wall</location>
    </subcellularLocation>
    <subcellularLocation>
        <location evidence="5">Membrane</location>
        <topology evidence="5">Peripheral membrane protein</topology>
    </subcellularLocation>
</comment>
<comment type="similarity">
    <text evidence="5">Belongs to the expansin family. Expansin A subfamily.</text>
</comment>
<dbReference type="PRINTS" id="PR01225">
    <property type="entry name" value="EXPANSNFAMLY"/>
</dbReference>
<dbReference type="GO" id="GO:0016020">
    <property type="term" value="C:membrane"/>
    <property type="evidence" value="ECO:0007669"/>
    <property type="project" value="UniProtKB-SubCell"/>
</dbReference>
<dbReference type="InterPro" id="IPR002963">
    <property type="entry name" value="Expansin"/>
</dbReference>
<dbReference type="InterPro" id="IPR007112">
    <property type="entry name" value="Expansin/allergen_DPBB_dom"/>
</dbReference>
<reference evidence="9" key="2">
    <citation type="journal article" date="2018" name="Plant J.">
        <title>The Sorghum bicolor reference genome: improved assembly, gene annotations, a transcriptome atlas, and signatures of genome organization.</title>
        <authorList>
            <person name="McCormick R.F."/>
            <person name="Truong S.K."/>
            <person name="Sreedasyam A."/>
            <person name="Jenkins J."/>
            <person name="Shu S."/>
            <person name="Sims D."/>
            <person name="Kennedy M."/>
            <person name="Amirebrahimi M."/>
            <person name="Weers B.D."/>
            <person name="McKinley B."/>
            <person name="Mattison A."/>
            <person name="Morishige D.T."/>
            <person name="Grimwood J."/>
            <person name="Schmutz J."/>
            <person name="Mullet J.E."/>
        </authorList>
    </citation>
    <scope>NUCLEOTIDE SEQUENCE [LARGE SCALE GENOMIC DNA]</scope>
    <source>
        <strain evidence="9">cv. BTx623</strain>
    </source>
</reference>
<evidence type="ECO:0000256" key="2">
    <source>
        <dbReference type="ARBA" id="ARBA00022525"/>
    </source>
</evidence>
<keyword evidence="1 5" id="KW-0134">Cell wall</keyword>
<dbReference type="Pfam" id="PF03330">
    <property type="entry name" value="DPBB_1"/>
    <property type="match status" value="1"/>
</dbReference>
<gene>
    <name evidence="8" type="ORF">SORBI_3003G111800</name>
</gene>
<keyword evidence="3 5" id="KW-0732">Signal</keyword>
<feature type="signal peptide" evidence="5">
    <location>
        <begin position="1"/>
        <end position="24"/>
    </location>
</feature>
<evidence type="ECO:0000256" key="3">
    <source>
        <dbReference type="ARBA" id="ARBA00022729"/>
    </source>
</evidence>
<name>A0A1B6Q2N3_SORBI</name>
<dbReference type="InterPro" id="IPR007118">
    <property type="entry name" value="Expan_Lol_pI"/>
</dbReference>
<dbReference type="ExpressionAtlas" id="A0A1B6Q2N3">
    <property type="expression patterns" value="baseline and differential"/>
</dbReference>
<dbReference type="GO" id="GO:0009664">
    <property type="term" value="P:plant-type cell wall organization"/>
    <property type="evidence" value="ECO:0007669"/>
    <property type="project" value="InterPro"/>
</dbReference>
<dbReference type="Gene3D" id="2.40.40.10">
    <property type="entry name" value="RlpA-like domain"/>
    <property type="match status" value="1"/>
</dbReference>
<sequence length="265" mass="28304">MAKSLALLALSAFFFFLLGGSVAAAQWTPAFATFYGGSDASGTMGGACGYGNLYNAGTALFNDGAMCGACFAIACDARRSRWCKPGTGGARRRSITVTAHQPVPAQLGAAGRAATRGRPAFEAIAVYRAGIVPVSYRAACRAAAGPAASGSPCGETQLLRARHRRQRRRQRRRGAGLDQGRRRHGLDAHDPQLGRQLAEQRVPQRAEPLVPPQVRRHGRVVTAYNVAPAGWWFGATYTSNAPVLAIDLTTVLFARSGRRAFHRRL</sequence>
<keyword evidence="9" id="KW-1185">Reference proteome</keyword>
<dbReference type="SUPFAM" id="SSF50685">
    <property type="entry name" value="Barwin-like endoglucanases"/>
    <property type="match status" value="1"/>
</dbReference>
<keyword evidence="2 5" id="KW-0964">Secreted</keyword>
<dbReference type="AlphaFoldDB" id="A0A1B6Q2N3"/>
<dbReference type="PRINTS" id="PR01226">
    <property type="entry name" value="EXPANSIN"/>
</dbReference>
<protein>
    <recommendedName>
        <fullName evidence="5">Expansin</fullName>
    </recommendedName>
</protein>
<dbReference type="InterPro" id="IPR009009">
    <property type="entry name" value="RlpA-like_DPBB"/>
</dbReference>
<feature type="domain" description="Expansin-like EG45" evidence="7">
    <location>
        <begin position="45"/>
        <end position="145"/>
    </location>
</feature>
<reference evidence="8 9" key="1">
    <citation type="journal article" date="2009" name="Nature">
        <title>The Sorghum bicolor genome and the diversification of grasses.</title>
        <authorList>
            <person name="Paterson A.H."/>
            <person name="Bowers J.E."/>
            <person name="Bruggmann R."/>
            <person name="Dubchak I."/>
            <person name="Grimwood J."/>
            <person name="Gundlach H."/>
            <person name="Haberer G."/>
            <person name="Hellsten U."/>
            <person name="Mitros T."/>
            <person name="Poliakov A."/>
            <person name="Schmutz J."/>
            <person name="Spannagl M."/>
            <person name="Tang H."/>
            <person name="Wang X."/>
            <person name="Wicker T."/>
            <person name="Bharti A.K."/>
            <person name="Chapman J."/>
            <person name="Feltus F.A."/>
            <person name="Gowik U."/>
            <person name="Grigoriev I.V."/>
            <person name="Lyons E."/>
            <person name="Maher C.A."/>
            <person name="Martis M."/>
            <person name="Narechania A."/>
            <person name="Otillar R.P."/>
            <person name="Penning B.W."/>
            <person name="Salamov A.A."/>
            <person name="Wang Y."/>
            <person name="Zhang L."/>
            <person name="Carpita N.C."/>
            <person name="Freeling M."/>
            <person name="Gingle A.R."/>
            <person name="Hash C.T."/>
            <person name="Keller B."/>
            <person name="Klein P."/>
            <person name="Kresovich S."/>
            <person name="McCann M.C."/>
            <person name="Ming R."/>
            <person name="Peterson D.G."/>
            <person name="Mehboob-ur-Rahman"/>
            <person name="Ware D."/>
            <person name="Westhoff P."/>
            <person name="Mayer K.F."/>
            <person name="Messing J."/>
            <person name="Rokhsar D.S."/>
        </authorList>
    </citation>
    <scope>NUCLEOTIDE SEQUENCE [LARGE SCALE GENOMIC DNA]</scope>
    <source>
        <strain evidence="9">cv. BTx623</strain>
    </source>
</reference>
<evidence type="ECO:0000256" key="4">
    <source>
        <dbReference type="ARBA" id="ARBA00023316"/>
    </source>
</evidence>
<dbReference type="InParanoid" id="A0A1B6Q2N3"/>
<accession>A0A1B6Q2N3</accession>
<evidence type="ECO:0000256" key="1">
    <source>
        <dbReference type="ARBA" id="ARBA00022512"/>
    </source>
</evidence>
<comment type="function">
    <text evidence="5">Causes loosening and extension of plant cell walls by disrupting non-covalent bonding between cellulose microfibrils and matrix glucans. No enzymatic activity has been found.</text>
</comment>
<dbReference type="Gramene" id="KXG32172">
    <property type="protein sequence ID" value="KXG32172"/>
    <property type="gene ID" value="SORBI_3003G111800"/>
</dbReference>
<dbReference type="InterPro" id="IPR036908">
    <property type="entry name" value="RlpA-like_sf"/>
</dbReference>
<dbReference type="Proteomes" id="UP000000768">
    <property type="component" value="Chromosome 3"/>
</dbReference>
<evidence type="ECO:0000256" key="6">
    <source>
        <dbReference type="SAM" id="MobiDB-lite"/>
    </source>
</evidence>
<evidence type="ECO:0000259" key="7">
    <source>
        <dbReference type="PROSITE" id="PS50842"/>
    </source>
</evidence>
<dbReference type="GO" id="GO:0005576">
    <property type="term" value="C:extracellular region"/>
    <property type="evidence" value="ECO:0007669"/>
    <property type="project" value="InterPro"/>
</dbReference>
<feature type="chain" id="PRO_5015212023" description="Expansin" evidence="5">
    <location>
        <begin position="25"/>
        <end position="265"/>
    </location>
</feature>
<feature type="compositionally biased region" description="Basic residues" evidence="6">
    <location>
        <begin position="160"/>
        <end position="174"/>
    </location>
</feature>
<dbReference type="SUPFAM" id="SSF49590">
    <property type="entry name" value="PHL pollen allergen"/>
    <property type="match status" value="1"/>
</dbReference>
<feature type="region of interest" description="Disordered" evidence="6">
    <location>
        <begin position="145"/>
        <end position="194"/>
    </location>
</feature>
<dbReference type="OMA" id="HRMATHV"/>
<keyword evidence="4 5" id="KW-0961">Cell wall biogenesis/degradation</keyword>
<dbReference type="PROSITE" id="PS50842">
    <property type="entry name" value="EXPANSIN_EG45"/>
    <property type="match status" value="1"/>
</dbReference>
<dbReference type="SMART" id="SM00837">
    <property type="entry name" value="DPBB_1"/>
    <property type="match status" value="1"/>
</dbReference>
<evidence type="ECO:0000313" key="9">
    <source>
        <dbReference type="Proteomes" id="UP000000768"/>
    </source>
</evidence>
<evidence type="ECO:0000256" key="5">
    <source>
        <dbReference type="RuleBase" id="RU365023"/>
    </source>
</evidence>
<organism evidence="8 9">
    <name type="scientific">Sorghum bicolor</name>
    <name type="common">Sorghum</name>
    <name type="synonym">Sorghum vulgare</name>
    <dbReference type="NCBI Taxonomy" id="4558"/>
    <lineage>
        <taxon>Eukaryota</taxon>
        <taxon>Viridiplantae</taxon>
        <taxon>Streptophyta</taxon>
        <taxon>Embryophyta</taxon>
        <taxon>Tracheophyta</taxon>
        <taxon>Spermatophyta</taxon>
        <taxon>Magnoliopsida</taxon>
        <taxon>Liliopsida</taxon>
        <taxon>Poales</taxon>
        <taxon>Poaceae</taxon>
        <taxon>PACMAD clade</taxon>
        <taxon>Panicoideae</taxon>
        <taxon>Andropogonodae</taxon>
        <taxon>Andropogoneae</taxon>
        <taxon>Sorghinae</taxon>
        <taxon>Sorghum</taxon>
    </lineage>
</organism>
<dbReference type="EMBL" id="CM000762">
    <property type="protein sequence ID" value="KXG32172.1"/>
    <property type="molecule type" value="Genomic_DNA"/>
</dbReference>